<dbReference type="InterPro" id="IPR027417">
    <property type="entry name" value="P-loop_NTPase"/>
</dbReference>
<evidence type="ECO:0000313" key="4">
    <source>
        <dbReference type="EMBL" id="CAH8335241.1"/>
    </source>
</evidence>
<dbReference type="InterPro" id="IPR001752">
    <property type="entry name" value="Kinesin_motor_dom"/>
</dbReference>
<dbReference type="Proteomes" id="UP001642260">
    <property type="component" value="Unassembled WGS sequence"/>
</dbReference>
<evidence type="ECO:0000313" key="5">
    <source>
        <dbReference type="Proteomes" id="UP001642260"/>
    </source>
</evidence>
<dbReference type="Gene3D" id="3.40.850.10">
    <property type="entry name" value="Kinesin motor domain"/>
    <property type="match status" value="1"/>
</dbReference>
<evidence type="ECO:0000256" key="1">
    <source>
        <dbReference type="ARBA" id="ARBA00023175"/>
    </source>
</evidence>
<protein>
    <recommendedName>
        <fullName evidence="3">Kinesin motor domain-containing protein</fullName>
    </recommendedName>
</protein>
<dbReference type="SUPFAM" id="SSF52540">
    <property type="entry name" value="P-loop containing nucleoside triphosphate hydrolases"/>
    <property type="match status" value="1"/>
</dbReference>
<dbReference type="InterPro" id="IPR036961">
    <property type="entry name" value="Kinesin_motor_dom_sf"/>
</dbReference>
<gene>
    <name evidence="4" type="ORF">ERUC_LOCUS13507</name>
</gene>
<organism evidence="4 5">
    <name type="scientific">Eruca vesicaria subsp. sativa</name>
    <name type="common">Garden rocket</name>
    <name type="synonym">Eruca sativa</name>
    <dbReference type="NCBI Taxonomy" id="29727"/>
    <lineage>
        <taxon>Eukaryota</taxon>
        <taxon>Viridiplantae</taxon>
        <taxon>Streptophyta</taxon>
        <taxon>Embryophyta</taxon>
        <taxon>Tracheophyta</taxon>
        <taxon>Spermatophyta</taxon>
        <taxon>Magnoliopsida</taxon>
        <taxon>eudicotyledons</taxon>
        <taxon>Gunneridae</taxon>
        <taxon>Pentapetalae</taxon>
        <taxon>rosids</taxon>
        <taxon>malvids</taxon>
        <taxon>Brassicales</taxon>
        <taxon>Brassicaceae</taxon>
        <taxon>Brassiceae</taxon>
        <taxon>Eruca</taxon>
    </lineage>
</organism>
<dbReference type="EMBL" id="CAKOAT010127488">
    <property type="protein sequence ID" value="CAH8335241.1"/>
    <property type="molecule type" value="Genomic_DNA"/>
</dbReference>
<dbReference type="AlphaFoldDB" id="A0ABC8JWW6"/>
<keyword evidence="1" id="KW-0505">Motor protein</keyword>
<sequence>MSKMKLDFTPLHINLPSNLRLCFGKAAPPHSVSAPPPLPPLVLIPGRVRVAVRLRPSSGEEMIADADFADCVELQPEVKRLKLRKNNWDTDTFEFDEVLTEYASQKRVYEVVAKPVVEAHAGAATPVKLTWFSGDNGFLSGEEHGLVASMVVAHVFSNGKKHELMNND</sequence>
<comment type="caution">
    <text evidence="4">The sequence shown here is derived from an EMBL/GenBank/DDBJ whole genome shotgun (WGS) entry which is preliminary data.</text>
</comment>
<accession>A0ABC8JWW6</accession>
<dbReference type="PROSITE" id="PS50067">
    <property type="entry name" value="KINESIN_MOTOR_2"/>
    <property type="match status" value="1"/>
</dbReference>
<keyword evidence="5" id="KW-1185">Reference proteome</keyword>
<feature type="domain" description="Kinesin motor" evidence="3">
    <location>
        <begin position="47"/>
        <end position="118"/>
    </location>
</feature>
<proteinExistence type="inferred from homology"/>
<evidence type="ECO:0000256" key="2">
    <source>
        <dbReference type="PROSITE-ProRule" id="PRU00283"/>
    </source>
</evidence>
<comment type="caution">
    <text evidence="2">Lacks conserved residue(s) required for the propagation of feature annotation.</text>
</comment>
<comment type="similarity">
    <text evidence="2">Belongs to the TRAFAC class myosin-kinesin ATPase superfamily. Kinesin family.</text>
</comment>
<evidence type="ECO:0000259" key="3">
    <source>
        <dbReference type="PROSITE" id="PS50067"/>
    </source>
</evidence>
<reference evidence="4 5" key="1">
    <citation type="submission" date="2022-03" db="EMBL/GenBank/DDBJ databases">
        <authorList>
            <person name="Macdonald S."/>
            <person name="Ahmed S."/>
            <person name="Newling K."/>
        </authorList>
    </citation>
    <scope>NUCLEOTIDE SEQUENCE [LARGE SCALE GENOMIC DNA]</scope>
</reference>
<name>A0ABC8JWW6_ERUVS</name>